<name>A0ACC0SF49_POPTR</name>
<dbReference type="Proteomes" id="UP000006729">
    <property type="component" value="Chromosome 10"/>
</dbReference>
<proteinExistence type="predicted"/>
<dbReference type="EMBL" id="CM009299">
    <property type="protein sequence ID" value="KAI9387815.1"/>
    <property type="molecule type" value="Genomic_DNA"/>
</dbReference>
<keyword evidence="2" id="KW-1185">Reference proteome</keyword>
<sequence length="127" mass="14580">MVAALSSHHHTFFRKPSLYHLNKPLRSKRITSSLEFNITFAPPKPEFQIHRQPPKRPRFPLSPSMPALHSPDNPRRRWKPQAPFSPSGAFPPRSHRCENTTKEKDRGGEEGEWWKCEDQAGSGALAF</sequence>
<evidence type="ECO:0000313" key="2">
    <source>
        <dbReference type="Proteomes" id="UP000006729"/>
    </source>
</evidence>
<reference evidence="1 2" key="1">
    <citation type="journal article" date="2006" name="Science">
        <title>The genome of black cottonwood, Populus trichocarpa (Torr. &amp; Gray).</title>
        <authorList>
            <person name="Tuskan G.A."/>
            <person name="Difazio S."/>
            <person name="Jansson S."/>
            <person name="Bohlmann J."/>
            <person name="Grigoriev I."/>
            <person name="Hellsten U."/>
            <person name="Putnam N."/>
            <person name="Ralph S."/>
            <person name="Rombauts S."/>
            <person name="Salamov A."/>
            <person name="Schein J."/>
            <person name="Sterck L."/>
            <person name="Aerts A."/>
            <person name="Bhalerao R.R."/>
            <person name="Bhalerao R.P."/>
            <person name="Blaudez D."/>
            <person name="Boerjan W."/>
            <person name="Brun A."/>
            <person name="Brunner A."/>
            <person name="Busov V."/>
            <person name="Campbell M."/>
            <person name="Carlson J."/>
            <person name="Chalot M."/>
            <person name="Chapman J."/>
            <person name="Chen G.L."/>
            <person name="Cooper D."/>
            <person name="Coutinho P.M."/>
            <person name="Couturier J."/>
            <person name="Covert S."/>
            <person name="Cronk Q."/>
            <person name="Cunningham R."/>
            <person name="Davis J."/>
            <person name="Degroeve S."/>
            <person name="Dejardin A."/>
            <person name="Depamphilis C."/>
            <person name="Detter J."/>
            <person name="Dirks B."/>
            <person name="Dubchak I."/>
            <person name="Duplessis S."/>
            <person name="Ehlting J."/>
            <person name="Ellis B."/>
            <person name="Gendler K."/>
            <person name="Goodstein D."/>
            <person name="Gribskov M."/>
            <person name="Grimwood J."/>
            <person name="Groover A."/>
            <person name="Gunter L."/>
            <person name="Hamberger B."/>
            <person name="Heinze B."/>
            <person name="Helariutta Y."/>
            <person name="Henrissat B."/>
            <person name="Holligan D."/>
            <person name="Holt R."/>
            <person name="Huang W."/>
            <person name="Islam-Faridi N."/>
            <person name="Jones S."/>
            <person name="Jones-Rhoades M."/>
            <person name="Jorgensen R."/>
            <person name="Joshi C."/>
            <person name="Kangasjarvi J."/>
            <person name="Karlsson J."/>
            <person name="Kelleher C."/>
            <person name="Kirkpatrick R."/>
            <person name="Kirst M."/>
            <person name="Kohler A."/>
            <person name="Kalluri U."/>
            <person name="Larimer F."/>
            <person name="Leebens-Mack J."/>
            <person name="Leple J.C."/>
            <person name="Locascio P."/>
            <person name="Lou Y."/>
            <person name="Lucas S."/>
            <person name="Martin F."/>
            <person name="Montanini B."/>
            <person name="Napoli C."/>
            <person name="Nelson D.R."/>
            <person name="Nelson C."/>
            <person name="Nieminen K."/>
            <person name="Nilsson O."/>
            <person name="Pereda V."/>
            <person name="Peter G."/>
            <person name="Philippe R."/>
            <person name="Pilate G."/>
            <person name="Poliakov A."/>
            <person name="Razumovskaya J."/>
            <person name="Richardson P."/>
            <person name="Rinaldi C."/>
            <person name="Ritland K."/>
            <person name="Rouze P."/>
            <person name="Ryaboy D."/>
            <person name="Schmutz J."/>
            <person name="Schrader J."/>
            <person name="Segerman B."/>
            <person name="Shin H."/>
            <person name="Siddiqui A."/>
            <person name="Sterky F."/>
            <person name="Terry A."/>
            <person name="Tsai C.J."/>
            <person name="Uberbacher E."/>
            <person name="Unneberg P."/>
            <person name="Vahala J."/>
            <person name="Wall K."/>
            <person name="Wessler S."/>
            <person name="Yang G."/>
            <person name="Yin T."/>
            <person name="Douglas C."/>
            <person name="Marra M."/>
            <person name="Sandberg G."/>
            <person name="Van de Peer Y."/>
            <person name="Rokhsar D."/>
        </authorList>
    </citation>
    <scope>NUCLEOTIDE SEQUENCE [LARGE SCALE GENOMIC DNA]</scope>
    <source>
        <strain evidence="2">cv. Nisqually</strain>
    </source>
</reference>
<accession>A0ACC0SF49</accession>
<evidence type="ECO:0000313" key="1">
    <source>
        <dbReference type="EMBL" id="KAI9387815.1"/>
    </source>
</evidence>
<comment type="caution">
    <text evidence="1">The sequence shown here is derived from an EMBL/GenBank/DDBJ whole genome shotgun (WGS) entry which is preliminary data.</text>
</comment>
<gene>
    <name evidence="1" type="ORF">POPTR_010G226801v4</name>
</gene>
<protein>
    <submittedName>
        <fullName evidence="1">Uncharacterized protein</fullName>
    </submittedName>
</protein>
<organism evidence="1 2">
    <name type="scientific">Populus trichocarpa</name>
    <name type="common">Western balsam poplar</name>
    <name type="synonym">Populus balsamifera subsp. trichocarpa</name>
    <dbReference type="NCBI Taxonomy" id="3694"/>
    <lineage>
        <taxon>Eukaryota</taxon>
        <taxon>Viridiplantae</taxon>
        <taxon>Streptophyta</taxon>
        <taxon>Embryophyta</taxon>
        <taxon>Tracheophyta</taxon>
        <taxon>Spermatophyta</taxon>
        <taxon>Magnoliopsida</taxon>
        <taxon>eudicotyledons</taxon>
        <taxon>Gunneridae</taxon>
        <taxon>Pentapetalae</taxon>
        <taxon>rosids</taxon>
        <taxon>fabids</taxon>
        <taxon>Malpighiales</taxon>
        <taxon>Salicaceae</taxon>
        <taxon>Saliceae</taxon>
        <taxon>Populus</taxon>
    </lineage>
</organism>